<proteinExistence type="inferred from homology"/>
<dbReference type="Gene3D" id="2.40.240.20">
    <property type="entry name" value="Hypothetical PUA domain-like, domain 1"/>
    <property type="match status" value="1"/>
</dbReference>
<keyword evidence="4" id="KW-0963">Cytoplasm</keyword>
<evidence type="ECO:0000313" key="13">
    <source>
        <dbReference type="EMBL" id="VAW14965.1"/>
    </source>
</evidence>
<dbReference type="NCBIfam" id="TIGR00046">
    <property type="entry name" value="RsmE family RNA methyltransferase"/>
    <property type="match status" value="1"/>
</dbReference>
<evidence type="ECO:0000256" key="1">
    <source>
        <dbReference type="ARBA" id="ARBA00004496"/>
    </source>
</evidence>
<accession>A0A3B0T950</accession>
<dbReference type="InterPro" id="IPR029026">
    <property type="entry name" value="tRNA_m1G_MTases_N"/>
</dbReference>
<dbReference type="SUPFAM" id="SSF75217">
    <property type="entry name" value="alpha/beta knot"/>
    <property type="match status" value="1"/>
</dbReference>
<name>A0A3B0T950_9ZZZZ</name>
<dbReference type="Pfam" id="PF04452">
    <property type="entry name" value="Methyltrans_RNA"/>
    <property type="match status" value="1"/>
</dbReference>
<dbReference type="AlphaFoldDB" id="A0A3B0T950"/>
<dbReference type="InterPro" id="IPR046886">
    <property type="entry name" value="RsmE_MTase_dom"/>
</dbReference>
<evidence type="ECO:0000256" key="10">
    <source>
        <dbReference type="ARBA" id="ARBA00047944"/>
    </source>
</evidence>
<evidence type="ECO:0000256" key="8">
    <source>
        <dbReference type="ARBA" id="ARBA00022691"/>
    </source>
</evidence>
<dbReference type="Gene3D" id="3.40.1280.10">
    <property type="match status" value="1"/>
</dbReference>
<keyword evidence="8" id="KW-0949">S-adenosyl-L-methionine</keyword>
<comment type="subcellular location">
    <subcellularLocation>
        <location evidence="1">Cytoplasm</location>
    </subcellularLocation>
</comment>
<dbReference type="PIRSF" id="PIRSF015601">
    <property type="entry name" value="MTase_slr0722"/>
    <property type="match status" value="1"/>
</dbReference>
<dbReference type="InterPro" id="IPR006700">
    <property type="entry name" value="RsmE"/>
</dbReference>
<dbReference type="InterPro" id="IPR046887">
    <property type="entry name" value="RsmE_PUA-like"/>
</dbReference>
<evidence type="ECO:0000259" key="11">
    <source>
        <dbReference type="Pfam" id="PF04452"/>
    </source>
</evidence>
<dbReference type="CDD" id="cd18084">
    <property type="entry name" value="RsmE-like"/>
    <property type="match status" value="1"/>
</dbReference>
<evidence type="ECO:0000259" key="12">
    <source>
        <dbReference type="Pfam" id="PF20260"/>
    </source>
</evidence>
<comment type="catalytic activity">
    <reaction evidence="10">
        <text>uridine(1498) in 16S rRNA + S-adenosyl-L-methionine = N(3)-methyluridine(1498) in 16S rRNA + S-adenosyl-L-homocysteine + H(+)</text>
        <dbReference type="Rhea" id="RHEA:42920"/>
        <dbReference type="Rhea" id="RHEA-COMP:10283"/>
        <dbReference type="Rhea" id="RHEA-COMP:10284"/>
        <dbReference type="ChEBI" id="CHEBI:15378"/>
        <dbReference type="ChEBI" id="CHEBI:57856"/>
        <dbReference type="ChEBI" id="CHEBI:59789"/>
        <dbReference type="ChEBI" id="CHEBI:65315"/>
        <dbReference type="ChEBI" id="CHEBI:74502"/>
        <dbReference type="EC" id="2.1.1.193"/>
    </reaction>
</comment>
<evidence type="ECO:0000256" key="7">
    <source>
        <dbReference type="ARBA" id="ARBA00022679"/>
    </source>
</evidence>
<comment type="similarity">
    <text evidence="2">Belongs to the RNA methyltransferase RsmE family.</text>
</comment>
<evidence type="ECO:0000256" key="6">
    <source>
        <dbReference type="ARBA" id="ARBA00022603"/>
    </source>
</evidence>
<dbReference type="NCBIfam" id="NF008696">
    <property type="entry name" value="PRK11713.3-5"/>
    <property type="match status" value="1"/>
</dbReference>
<keyword evidence="5" id="KW-0698">rRNA processing</keyword>
<dbReference type="InterPro" id="IPR029028">
    <property type="entry name" value="Alpha/beta_knot_MTases"/>
</dbReference>
<dbReference type="PANTHER" id="PTHR30027:SF3">
    <property type="entry name" value="16S RRNA (URACIL(1498)-N(3))-METHYLTRANSFERASE"/>
    <property type="match status" value="1"/>
</dbReference>
<keyword evidence="7 13" id="KW-0808">Transferase</keyword>
<feature type="domain" description="Ribosomal RNA small subunit methyltransferase E PUA-like" evidence="12">
    <location>
        <begin position="35"/>
        <end position="75"/>
    </location>
</feature>
<evidence type="ECO:0000256" key="9">
    <source>
        <dbReference type="ARBA" id="ARBA00025699"/>
    </source>
</evidence>
<organism evidence="13">
    <name type="scientific">hydrothermal vent metagenome</name>
    <dbReference type="NCBI Taxonomy" id="652676"/>
    <lineage>
        <taxon>unclassified sequences</taxon>
        <taxon>metagenomes</taxon>
        <taxon>ecological metagenomes</taxon>
    </lineage>
</organism>
<evidence type="ECO:0000256" key="5">
    <source>
        <dbReference type="ARBA" id="ARBA00022552"/>
    </source>
</evidence>
<dbReference type="Pfam" id="PF20260">
    <property type="entry name" value="PUA_4"/>
    <property type="match status" value="1"/>
</dbReference>
<comment type="function">
    <text evidence="9">Specifically methylates the N3 position of the uracil ring of uridine 1498 (m3U1498) in 16S rRNA. Acts on the fully assembled 30S ribosomal subunit.</text>
</comment>
<dbReference type="PANTHER" id="PTHR30027">
    <property type="entry name" value="RIBOSOMAL RNA SMALL SUBUNIT METHYLTRANSFERASE E"/>
    <property type="match status" value="1"/>
</dbReference>
<dbReference type="GO" id="GO:0070042">
    <property type="term" value="F:rRNA (uridine-N3-)-methyltransferase activity"/>
    <property type="evidence" value="ECO:0007669"/>
    <property type="project" value="TreeGrafter"/>
</dbReference>
<protein>
    <recommendedName>
        <fullName evidence="3">16S rRNA (uracil(1498)-N(3))-methyltransferase</fullName>
        <ecNumber evidence="3">2.1.1.193</ecNumber>
    </recommendedName>
</protein>
<dbReference type="InterPro" id="IPR015947">
    <property type="entry name" value="PUA-like_sf"/>
</dbReference>
<dbReference type="GO" id="GO:0005737">
    <property type="term" value="C:cytoplasm"/>
    <property type="evidence" value="ECO:0007669"/>
    <property type="project" value="UniProtKB-SubCell"/>
</dbReference>
<dbReference type="SUPFAM" id="SSF88697">
    <property type="entry name" value="PUA domain-like"/>
    <property type="match status" value="1"/>
</dbReference>
<dbReference type="GO" id="GO:0070475">
    <property type="term" value="P:rRNA base methylation"/>
    <property type="evidence" value="ECO:0007669"/>
    <property type="project" value="TreeGrafter"/>
</dbReference>
<dbReference type="EC" id="2.1.1.193" evidence="3"/>
<feature type="domain" description="Ribosomal RNA small subunit methyltransferase E methyltransferase" evidence="11">
    <location>
        <begin position="93"/>
        <end position="252"/>
    </location>
</feature>
<evidence type="ECO:0000256" key="3">
    <source>
        <dbReference type="ARBA" id="ARBA00012328"/>
    </source>
</evidence>
<gene>
    <name evidence="13" type="ORF">MNBD_ALPHA11-1705</name>
</gene>
<reference evidence="13" key="1">
    <citation type="submission" date="2018-06" db="EMBL/GenBank/DDBJ databases">
        <authorList>
            <person name="Zhirakovskaya E."/>
        </authorList>
    </citation>
    <scope>NUCLEOTIDE SEQUENCE</scope>
</reference>
<dbReference type="EMBL" id="UOEQ01000058">
    <property type="protein sequence ID" value="VAW14965.1"/>
    <property type="molecule type" value="Genomic_DNA"/>
</dbReference>
<evidence type="ECO:0000256" key="4">
    <source>
        <dbReference type="ARBA" id="ARBA00022490"/>
    </source>
</evidence>
<evidence type="ECO:0000256" key="2">
    <source>
        <dbReference type="ARBA" id="ARBA00005528"/>
    </source>
</evidence>
<keyword evidence="6 13" id="KW-0489">Methyltransferase</keyword>
<sequence>MSSSQPPNPQDLRVNKRLQRLLVGLSLSKGAMVDLDKAQSSYLVKVLRKKIGDQVILFNGRDGAWLAQIDVAERKLTRLQCLCCLRQQPQIFDLWYGFAPLKSARLDYMVQKATEMGASIMQPVITSFTQKSRLNYSRMRSNVIEAAEQCEILNVPQVLEEISFEELLANWKNLHGDRVLIFADEAAQNSSPVEQMLKLNIKKVGLLIGPEGGFSKEERELLLSKEFVFPISLGPRILRADTAAVAALALIQSTIGDR</sequence>